<name>A0A1G2QJ44_9BACT</name>
<sequence>MIAVIMLTLVKKAFSWVDNYLCRSRFIQRVVLYQYRRAPLPLAVFDYLFRSALRRRLFNFYAFHIFHDSYTKRDGDQLGYWLSKESLYWHFWRQTDIDQTALDEVVSLAPVHQSLHNKELIAVEIGFGIGKGYASRLKDNTLKKYIAVEPNAYLCTHMQKKFKSEQNFEVVCATADEFIAQDRGGVDILLCANGVFMYMDPDSVDAFFQSLCAKGVQFILILNEGTPSADIHREDGTVMYNFKERLLASGYADKHFIEKRRPDGLYRYFLMY</sequence>
<dbReference type="Gene3D" id="3.40.50.150">
    <property type="entry name" value="Vaccinia Virus protein VP39"/>
    <property type="match status" value="1"/>
</dbReference>
<gene>
    <name evidence="1" type="ORF">A2569_00960</name>
</gene>
<dbReference type="AlphaFoldDB" id="A0A1G2QJ44"/>
<reference evidence="1 2" key="1">
    <citation type="journal article" date="2016" name="Nat. Commun.">
        <title>Thousands of microbial genomes shed light on interconnected biogeochemical processes in an aquifer system.</title>
        <authorList>
            <person name="Anantharaman K."/>
            <person name="Brown C.T."/>
            <person name="Hug L.A."/>
            <person name="Sharon I."/>
            <person name="Castelle C.J."/>
            <person name="Probst A.J."/>
            <person name="Thomas B.C."/>
            <person name="Singh A."/>
            <person name="Wilkins M.J."/>
            <person name="Karaoz U."/>
            <person name="Brodie E.L."/>
            <person name="Williams K.H."/>
            <person name="Hubbard S.S."/>
            <person name="Banfield J.F."/>
        </authorList>
    </citation>
    <scope>NUCLEOTIDE SEQUENCE [LARGE SCALE GENOMIC DNA]</scope>
</reference>
<dbReference type="STRING" id="1802440.A2569_00960"/>
<dbReference type="EMBL" id="MHTL01000011">
    <property type="protein sequence ID" value="OHA60630.1"/>
    <property type="molecule type" value="Genomic_DNA"/>
</dbReference>
<evidence type="ECO:0008006" key="3">
    <source>
        <dbReference type="Google" id="ProtNLM"/>
    </source>
</evidence>
<protein>
    <recommendedName>
        <fullName evidence="3">Methyltransferase domain-containing protein</fullName>
    </recommendedName>
</protein>
<evidence type="ECO:0000313" key="2">
    <source>
        <dbReference type="Proteomes" id="UP000177090"/>
    </source>
</evidence>
<proteinExistence type="predicted"/>
<dbReference type="SUPFAM" id="SSF53335">
    <property type="entry name" value="S-adenosyl-L-methionine-dependent methyltransferases"/>
    <property type="match status" value="1"/>
</dbReference>
<comment type="caution">
    <text evidence="1">The sequence shown here is derived from an EMBL/GenBank/DDBJ whole genome shotgun (WGS) entry which is preliminary data.</text>
</comment>
<dbReference type="InterPro" id="IPR029063">
    <property type="entry name" value="SAM-dependent_MTases_sf"/>
</dbReference>
<organism evidence="1 2">
    <name type="scientific">Candidatus Vogelbacteria bacterium RIFOXYD1_FULL_51_18</name>
    <dbReference type="NCBI Taxonomy" id="1802440"/>
    <lineage>
        <taxon>Bacteria</taxon>
        <taxon>Candidatus Vogeliibacteriota</taxon>
    </lineage>
</organism>
<dbReference type="Proteomes" id="UP000177090">
    <property type="component" value="Unassembled WGS sequence"/>
</dbReference>
<evidence type="ECO:0000313" key="1">
    <source>
        <dbReference type="EMBL" id="OHA60630.1"/>
    </source>
</evidence>
<accession>A0A1G2QJ44</accession>